<dbReference type="SMART" id="SM00448">
    <property type="entry name" value="REC"/>
    <property type="match status" value="1"/>
</dbReference>
<dbReference type="PANTHER" id="PTHR44591">
    <property type="entry name" value="STRESS RESPONSE REGULATOR PROTEIN 1"/>
    <property type="match status" value="1"/>
</dbReference>
<dbReference type="PROSITE" id="PS50110">
    <property type="entry name" value="RESPONSE_REGULATORY"/>
    <property type="match status" value="1"/>
</dbReference>
<evidence type="ECO:0000256" key="1">
    <source>
        <dbReference type="ARBA" id="ARBA00018672"/>
    </source>
</evidence>
<sequence length="191" mass="21759">MEPSRILLAMNNDTSINKLKNTLVENGYSVIEQAKDGHDCLRKVRALKPDMVILDYNLASMNGYDVSKVIIDDKICDVILLITAAQESLVSEARPETSFIYMTKPINKPSLINTIELMLKNKRKIRELEREIEELKASLDTRKEVEKAKGLLMRNMGLSEEEAFKRIQRQSMDKGIAMKEIAKAIILAYDL</sequence>
<dbReference type="EMBL" id="QPJT01000018">
    <property type="protein sequence ID" value="RCX13194.1"/>
    <property type="molecule type" value="Genomic_DNA"/>
</dbReference>
<dbReference type="Gene3D" id="3.40.50.2300">
    <property type="match status" value="1"/>
</dbReference>
<comment type="caution">
    <text evidence="8">The sequence shown here is derived from an EMBL/GenBank/DDBJ whole genome shotgun (WGS) entry which is preliminary data.</text>
</comment>
<keyword evidence="9" id="KW-1185">Reference proteome</keyword>
<dbReference type="InterPro" id="IPR005561">
    <property type="entry name" value="ANTAR"/>
</dbReference>
<dbReference type="AlphaFoldDB" id="A0A369B0I3"/>
<accession>A0A369B0I3</accession>
<evidence type="ECO:0000256" key="5">
    <source>
        <dbReference type="SAM" id="Coils"/>
    </source>
</evidence>
<feature type="domain" description="ANTAR" evidence="7">
    <location>
        <begin position="125"/>
        <end position="186"/>
    </location>
</feature>
<dbReference type="Pfam" id="PF03861">
    <property type="entry name" value="ANTAR"/>
    <property type="match status" value="1"/>
</dbReference>
<keyword evidence="2 4" id="KW-0597">Phosphoprotein</keyword>
<dbReference type="SUPFAM" id="SSF52172">
    <property type="entry name" value="CheY-like"/>
    <property type="match status" value="1"/>
</dbReference>
<dbReference type="PROSITE" id="PS50921">
    <property type="entry name" value="ANTAR"/>
    <property type="match status" value="1"/>
</dbReference>
<evidence type="ECO:0000313" key="8">
    <source>
        <dbReference type="EMBL" id="RCX13194.1"/>
    </source>
</evidence>
<keyword evidence="5" id="KW-0175">Coiled coil</keyword>
<feature type="coiled-coil region" evidence="5">
    <location>
        <begin position="118"/>
        <end position="148"/>
    </location>
</feature>
<dbReference type="SMART" id="SM01012">
    <property type="entry name" value="ANTAR"/>
    <property type="match status" value="1"/>
</dbReference>
<evidence type="ECO:0000259" key="6">
    <source>
        <dbReference type="PROSITE" id="PS50110"/>
    </source>
</evidence>
<dbReference type="InterPro" id="IPR008327">
    <property type="entry name" value="Sig_transdc_resp-reg_antiterm"/>
</dbReference>
<evidence type="ECO:0000313" key="9">
    <source>
        <dbReference type="Proteomes" id="UP000253034"/>
    </source>
</evidence>
<reference evidence="8 9" key="1">
    <citation type="submission" date="2018-07" db="EMBL/GenBank/DDBJ databases">
        <title>Genomic Encyclopedia of Type Strains, Phase IV (KMG-IV): sequencing the most valuable type-strain genomes for metagenomic binning, comparative biology and taxonomic classification.</title>
        <authorList>
            <person name="Goeker M."/>
        </authorList>
    </citation>
    <scope>NUCLEOTIDE SEQUENCE [LARGE SCALE GENOMIC DNA]</scope>
    <source>
        <strain evidence="8 9">DSM 27016</strain>
    </source>
</reference>
<comment type="function">
    <text evidence="3">May play the central regulatory role in sporulation. It may be an element of the effector pathway responsible for the activation of sporulation genes in response to nutritional stress. Spo0A may act in concert with spo0H (a sigma factor) to control the expression of some genes that are critical to the sporulation process.</text>
</comment>
<dbReference type="InterPro" id="IPR001789">
    <property type="entry name" value="Sig_transdc_resp-reg_receiver"/>
</dbReference>
<dbReference type="Proteomes" id="UP000253034">
    <property type="component" value="Unassembled WGS sequence"/>
</dbReference>
<evidence type="ECO:0000259" key="7">
    <source>
        <dbReference type="PROSITE" id="PS50921"/>
    </source>
</evidence>
<dbReference type="Gene3D" id="1.10.10.10">
    <property type="entry name" value="Winged helix-like DNA-binding domain superfamily/Winged helix DNA-binding domain"/>
    <property type="match status" value="1"/>
</dbReference>
<feature type="modified residue" description="4-aspartylphosphate" evidence="4">
    <location>
        <position position="55"/>
    </location>
</feature>
<proteinExistence type="predicted"/>
<dbReference type="InterPro" id="IPR036388">
    <property type="entry name" value="WH-like_DNA-bd_sf"/>
</dbReference>
<dbReference type="OrthoDB" id="9808843at2"/>
<gene>
    <name evidence="8" type="ORF">DFR58_11811</name>
</gene>
<dbReference type="Pfam" id="PF00072">
    <property type="entry name" value="Response_reg"/>
    <property type="match status" value="1"/>
</dbReference>
<feature type="domain" description="Response regulatory" evidence="6">
    <location>
        <begin position="5"/>
        <end position="119"/>
    </location>
</feature>
<protein>
    <recommendedName>
        <fullName evidence="1">Stage 0 sporulation protein A homolog</fullName>
    </recommendedName>
</protein>
<dbReference type="InterPro" id="IPR011006">
    <property type="entry name" value="CheY-like_superfamily"/>
</dbReference>
<dbReference type="GO" id="GO:0000160">
    <property type="term" value="P:phosphorelay signal transduction system"/>
    <property type="evidence" value="ECO:0007669"/>
    <property type="project" value="InterPro"/>
</dbReference>
<evidence type="ECO:0000256" key="3">
    <source>
        <dbReference type="ARBA" id="ARBA00024867"/>
    </source>
</evidence>
<dbReference type="RefSeq" id="WP_114298615.1">
    <property type="nucleotide sequence ID" value="NZ_QPJT01000018.1"/>
</dbReference>
<dbReference type="PANTHER" id="PTHR44591:SF3">
    <property type="entry name" value="RESPONSE REGULATORY DOMAIN-CONTAINING PROTEIN"/>
    <property type="match status" value="1"/>
</dbReference>
<evidence type="ECO:0000256" key="4">
    <source>
        <dbReference type="PROSITE-ProRule" id="PRU00169"/>
    </source>
</evidence>
<dbReference type="PIRSF" id="PIRSF036382">
    <property type="entry name" value="RR_antiterm"/>
    <property type="match status" value="1"/>
</dbReference>
<name>A0A369B0I3_9FIRM</name>
<organism evidence="8 9">
    <name type="scientific">Anaerobacterium chartisolvens</name>
    <dbReference type="NCBI Taxonomy" id="1297424"/>
    <lineage>
        <taxon>Bacteria</taxon>
        <taxon>Bacillati</taxon>
        <taxon>Bacillota</taxon>
        <taxon>Clostridia</taxon>
        <taxon>Eubacteriales</taxon>
        <taxon>Oscillospiraceae</taxon>
        <taxon>Anaerobacterium</taxon>
    </lineage>
</organism>
<dbReference type="GO" id="GO:0003723">
    <property type="term" value="F:RNA binding"/>
    <property type="evidence" value="ECO:0007669"/>
    <property type="project" value="InterPro"/>
</dbReference>
<evidence type="ECO:0000256" key="2">
    <source>
        <dbReference type="ARBA" id="ARBA00022553"/>
    </source>
</evidence>
<dbReference type="InterPro" id="IPR050595">
    <property type="entry name" value="Bact_response_regulator"/>
</dbReference>